<feature type="domain" description="Reverse transcriptase" evidence="3">
    <location>
        <begin position="1"/>
        <end position="137"/>
    </location>
</feature>
<dbReference type="SUPFAM" id="SSF56672">
    <property type="entry name" value="DNA/RNA polymerases"/>
    <property type="match status" value="1"/>
</dbReference>
<dbReference type="InterPro" id="IPR043128">
    <property type="entry name" value="Rev_trsase/Diguanyl_cyclase"/>
</dbReference>
<accession>A0ABM3Z2X4</accession>
<dbReference type="Gene3D" id="3.10.10.10">
    <property type="entry name" value="HIV Type 1 Reverse Transcriptase, subunit A, domain 1"/>
    <property type="match status" value="1"/>
</dbReference>
<dbReference type="InterPro" id="IPR052055">
    <property type="entry name" value="Hepadnavirus_pol/RT"/>
</dbReference>
<dbReference type="RefSeq" id="XP_060542717.1">
    <property type="nucleotide sequence ID" value="XM_060686734.1"/>
</dbReference>
<dbReference type="GeneID" id="117680164"/>
<dbReference type="PANTHER" id="PTHR33050">
    <property type="entry name" value="REVERSE TRANSCRIPTASE DOMAIN-CONTAINING PROTEIN"/>
    <property type="match status" value="1"/>
</dbReference>
<dbReference type="InterPro" id="IPR000477">
    <property type="entry name" value="RT_dom"/>
</dbReference>
<evidence type="ECO:0000259" key="3">
    <source>
        <dbReference type="PROSITE" id="PS50878"/>
    </source>
</evidence>
<comment type="similarity">
    <text evidence="1">Belongs to the beta type-B retroviral polymerase family. HERV class-II K(HML-2) pol subfamily.</text>
</comment>
<dbReference type="PANTHER" id="PTHR33050:SF7">
    <property type="entry name" value="RIBONUCLEASE H"/>
    <property type="match status" value="1"/>
</dbReference>
<gene>
    <name evidence="5" type="primary">LCORL</name>
</gene>
<protein>
    <recommendedName>
        <fullName evidence="2">ribonuclease H</fullName>
        <ecNumber evidence="2">3.1.26.4</ecNumber>
    </recommendedName>
</protein>
<dbReference type="Gene3D" id="3.30.70.270">
    <property type="match status" value="1"/>
</dbReference>
<reference evidence="5" key="1">
    <citation type="submission" date="2025-08" db="UniProtKB">
        <authorList>
            <consortium name="RefSeq"/>
        </authorList>
    </citation>
    <scope>IDENTIFICATION</scope>
    <source>
        <tissue evidence="5">Blood</tissue>
    </source>
</reference>
<dbReference type="CDD" id="cd03714">
    <property type="entry name" value="RT_DIRS1"/>
    <property type="match status" value="1"/>
</dbReference>
<evidence type="ECO:0000313" key="4">
    <source>
        <dbReference type="Proteomes" id="UP001652622"/>
    </source>
</evidence>
<dbReference type="CDD" id="cd09275">
    <property type="entry name" value="RNase_HI_RT_DIRS1"/>
    <property type="match status" value="1"/>
</dbReference>
<dbReference type="EC" id="3.1.26.4" evidence="2"/>
<name>A0ABM3Z2X4_PANGU</name>
<proteinExistence type="inferred from homology"/>
<dbReference type="Proteomes" id="UP001652622">
    <property type="component" value="Unplaced"/>
</dbReference>
<dbReference type="Pfam" id="PF00078">
    <property type="entry name" value="RVT_1"/>
    <property type="match status" value="1"/>
</dbReference>
<evidence type="ECO:0000256" key="2">
    <source>
        <dbReference type="ARBA" id="ARBA00012180"/>
    </source>
</evidence>
<dbReference type="PROSITE" id="PS50878">
    <property type="entry name" value="RT_POL"/>
    <property type="match status" value="1"/>
</dbReference>
<dbReference type="InterPro" id="IPR043502">
    <property type="entry name" value="DNA/RNA_pol_sf"/>
</dbReference>
<organism evidence="4 5">
    <name type="scientific">Pantherophis guttatus</name>
    <name type="common">Corn snake</name>
    <name type="synonym">Elaphe guttata</name>
    <dbReference type="NCBI Taxonomy" id="94885"/>
    <lineage>
        <taxon>Eukaryota</taxon>
        <taxon>Metazoa</taxon>
        <taxon>Chordata</taxon>
        <taxon>Craniata</taxon>
        <taxon>Vertebrata</taxon>
        <taxon>Euteleostomi</taxon>
        <taxon>Lepidosauria</taxon>
        <taxon>Squamata</taxon>
        <taxon>Bifurcata</taxon>
        <taxon>Unidentata</taxon>
        <taxon>Episquamata</taxon>
        <taxon>Toxicofera</taxon>
        <taxon>Serpentes</taxon>
        <taxon>Colubroidea</taxon>
        <taxon>Colubridae</taxon>
        <taxon>Colubrinae</taxon>
        <taxon>Pantherophis</taxon>
    </lineage>
</organism>
<evidence type="ECO:0000256" key="1">
    <source>
        <dbReference type="ARBA" id="ARBA00010879"/>
    </source>
</evidence>
<evidence type="ECO:0000313" key="5">
    <source>
        <dbReference type="RefSeq" id="XP_060542717.1"/>
    </source>
</evidence>
<keyword evidence="4" id="KW-1185">Reference proteome</keyword>
<sequence>MQSLSSILESIRPSDFLSSIDLTEAYLHVPILPSHCQFLRFAFKGAHYQYKALPFGLSSAPRVFTKIMTSLIGHIRSHPVRLQFYLDDILVMSPSFRVAQEDLSLVLASLQNHGFSINWSKSHLSPSTSILHLGASIDTVSTTVCLSPVRQSNLRSLALKCLSAGTATVLVLSCLLGMMVSTFGITPWSRLHSRELQWLLLPFQRANLEVSSRRIRLPEPVLRSLHWWTSLALFRGSSFREPQRLQLTTDASLSGWGAHLLHQMAQGRWTSQEAHLSINLLELRDIRLALLHFQDLVEGRHILVLTDNTTAKAHVNRLGGTRSRSLMDEAHLLGVWAEEHLASITADYILGSDNIQADSLSRSQVDQGEWSISQDLFQDIVSRFGCPVLDLFASRTNHRLPRYFSRFLDLQAEATDALRSPWPSGLLYAFPPLPMIPRVIRKLLEERAQLLLVATFWPVRPWFVDLMNLSVAPPRQIPVSKVILSQGHLIHPDPGWLRLTVWRLSGSS</sequence>